<reference evidence="1" key="1">
    <citation type="submission" date="2020-03" db="EMBL/GenBank/DDBJ databases">
        <authorList>
            <person name="Zhang R."/>
        </authorList>
    </citation>
    <scope>NUCLEOTIDE SEQUENCE</scope>
</reference>
<organism evidence="1">
    <name type="scientific">Populus davidiana</name>
    <dbReference type="NCBI Taxonomy" id="266767"/>
    <lineage>
        <taxon>Eukaryota</taxon>
        <taxon>Viridiplantae</taxon>
        <taxon>Streptophyta</taxon>
        <taxon>Embryophyta</taxon>
        <taxon>Tracheophyta</taxon>
        <taxon>Spermatophyta</taxon>
        <taxon>Magnoliopsida</taxon>
        <taxon>eudicotyledons</taxon>
        <taxon>Gunneridae</taxon>
        <taxon>Pentapetalae</taxon>
        <taxon>rosids</taxon>
        <taxon>fabids</taxon>
        <taxon>Malpighiales</taxon>
        <taxon>Salicaceae</taxon>
        <taxon>Saliceae</taxon>
        <taxon>Populus</taxon>
    </lineage>
</organism>
<name>A0A6M2ELH1_9ROSI</name>
<protein>
    <submittedName>
        <fullName evidence="1">Uncharacterized protein</fullName>
    </submittedName>
</protein>
<evidence type="ECO:0000313" key="1">
    <source>
        <dbReference type="EMBL" id="NUU84906.1"/>
    </source>
</evidence>
<proteinExistence type="predicted"/>
<sequence>MLPTTRYLFNRRSQKWAFNSLRYMQDINRTVNQTCFIQKNKSVFNKQTFICNPTVNNIDINGSSSEHSTSLNFKIDIREYRYPLPRQPFSFEPQVYSSPLPMTR</sequence>
<dbReference type="AlphaFoldDB" id="A0A6M2ELH1"/>
<dbReference type="EMBL" id="GILB01004573">
    <property type="protein sequence ID" value="NUU84906.1"/>
    <property type="molecule type" value="Transcribed_RNA"/>
</dbReference>
<accession>A0A6M2ELH1</accession>